<reference evidence="1" key="1">
    <citation type="submission" date="2020-11" db="EMBL/GenBank/DDBJ databases">
        <authorList>
            <consortium name="DOE Joint Genome Institute"/>
            <person name="Ahrendt S."/>
            <person name="Riley R."/>
            <person name="Andreopoulos W."/>
            <person name="LaButti K."/>
            <person name="Pangilinan J."/>
            <person name="Ruiz-duenas F.J."/>
            <person name="Barrasa J.M."/>
            <person name="Sanchez-Garcia M."/>
            <person name="Camarero S."/>
            <person name="Miyauchi S."/>
            <person name="Serrano A."/>
            <person name="Linde D."/>
            <person name="Babiker R."/>
            <person name="Drula E."/>
            <person name="Ayuso-Fernandez I."/>
            <person name="Pacheco R."/>
            <person name="Padilla G."/>
            <person name="Ferreira P."/>
            <person name="Barriuso J."/>
            <person name="Kellner H."/>
            <person name="Castanera R."/>
            <person name="Alfaro M."/>
            <person name="Ramirez L."/>
            <person name="Pisabarro A.G."/>
            <person name="Kuo A."/>
            <person name="Tritt A."/>
            <person name="Lipzen A."/>
            <person name="He G."/>
            <person name="Yan M."/>
            <person name="Ng V."/>
            <person name="Cullen D."/>
            <person name="Martin F."/>
            <person name="Rosso M.-N."/>
            <person name="Henrissat B."/>
            <person name="Hibbett D."/>
            <person name="Martinez A.T."/>
            <person name="Grigoriev I.V."/>
        </authorList>
    </citation>
    <scope>NUCLEOTIDE SEQUENCE</scope>
    <source>
        <strain evidence="1">AH 44721</strain>
    </source>
</reference>
<dbReference type="OrthoDB" id="9978173at2759"/>
<sequence>MPIHFKVAKHNADPVVLSRQDARIAKAEDLLKNNICAELLQSSVTQSKIGSIQGQHNGFINTIIQAYNNHHHLSIRPDDVWIAILSQFNFYVNAHADDLRSHFVAHQGKEEVVLYGIGTRYTVDFGLLANRLADEIQEKVVDPELQAWILPDFSTTTHSDTVICSVLMMATMDAYFTRKIVLRCGIPSITLEGEKVDWEKVLARVDKLSEFGEEPAKWAALLRPILSRFVSAFEGQPESTFWNSICHYHPGGSGPTYISGWITAFCVWTHQGKWIGPPLSSAPKPIPYNLGMKTIEPLSVDDVQYSAIETSDIPVGFCEVAIKLDDNGELFECVMVSGHLASAIEGEERDALRPSPEWFMFIKADFCLEMFVANVMFS</sequence>
<accession>A0A9P5NNZ3</accession>
<proteinExistence type="predicted"/>
<gene>
    <name evidence="1" type="ORF">CPB84DRAFT_1778778</name>
</gene>
<evidence type="ECO:0000313" key="2">
    <source>
        <dbReference type="Proteomes" id="UP000724874"/>
    </source>
</evidence>
<dbReference type="PANTHER" id="PTHR31252">
    <property type="entry name" value="DUF4419 DOMAIN-CONTAINING PROTEIN"/>
    <property type="match status" value="1"/>
</dbReference>
<keyword evidence="2" id="KW-1185">Reference proteome</keyword>
<dbReference type="InterPro" id="IPR025533">
    <property type="entry name" value="DUF4419"/>
</dbReference>
<dbReference type="Proteomes" id="UP000724874">
    <property type="component" value="Unassembled WGS sequence"/>
</dbReference>
<dbReference type="AlphaFoldDB" id="A0A9P5NNZ3"/>
<evidence type="ECO:0000313" key="1">
    <source>
        <dbReference type="EMBL" id="KAF8900732.1"/>
    </source>
</evidence>
<organism evidence="1 2">
    <name type="scientific">Gymnopilus junonius</name>
    <name type="common">Spectacular rustgill mushroom</name>
    <name type="synonym">Gymnopilus spectabilis subsp. junonius</name>
    <dbReference type="NCBI Taxonomy" id="109634"/>
    <lineage>
        <taxon>Eukaryota</taxon>
        <taxon>Fungi</taxon>
        <taxon>Dikarya</taxon>
        <taxon>Basidiomycota</taxon>
        <taxon>Agaricomycotina</taxon>
        <taxon>Agaricomycetes</taxon>
        <taxon>Agaricomycetidae</taxon>
        <taxon>Agaricales</taxon>
        <taxon>Agaricineae</taxon>
        <taxon>Hymenogastraceae</taxon>
        <taxon>Gymnopilus</taxon>
    </lineage>
</organism>
<protein>
    <submittedName>
        <fullName evidence="1">Uncharacterized protein</fullName>
    </submittedName>
</protein>
<dbReference type="EMBL" id="JADNYJ010000046">
    <property type="protein sequence ID" value="KAF8900732.1"/>
    <property type="molecule type" value="Genomic_DNA"/>
</dbReference>
<dbReference type="Pfam" id="PF14388">
    <property type="entry name" value="DUF4419"/>
    <property type="match status" value="1"/>
</dbReference>
<dbReference type="PANTHER" id="PTHR31252:SF11">
    <property type="entry name" value="DUF4419 DOMAIN-CONTAINING PROTEIN"/>
    <property type="match status" value="1"/>
</dbReference>
<comment type="caution">
    <text evidence="1">The sequence shown here is derived from an EMBL/GenBank/DDBJ whole genome shotgun (WGS) entry which is preliminary data.</text>
</comment>
<name>A0A9P5NNZ3_GYMJU</name>